<sequence>MNAPHPENDDVSHTPWSWVAIRLILIFILALIASLVFYLIAEATSSDAGGSIIGLSVLLVLPYSLGAIIYLAMDPRGQKPELTTSIPIILVFFVLALGALFMKEGVICVAMLVPLWWLFSWFGTLTVKALHNRYRARTKLHSTILIILPFLVLGIDSSTHAPTTHESVERSIIINAAPQDIWPHLLKMDDISDQEGQWNITQSLLQVHRPRAAIVVGEGLNAKRLAAWGDDITFEEHISHWDENNALRWNFVFPNDSVHKYTDRHISPDGAHLKIKEGGYILKPISPTQTRLTLDTQYAISTPVNTYGALWGELILGDIQTNILHIVKDRSEH</sequence>
<comment type="caution">
    <text evidence="2">The sequence shown here is derived from an EMBL/GenBank/DDBJ whole genome shotgun (WGS) entry which is preliminary data.</text>
</comment>
<feature type="transmembrane region" description="Helical" evidence="1">
    <location>
        <begin position="52"/>
        <end position="73"/>
    </location>
</feature>
<evidence type="ECO:0000256" key="1">
    <source>
        <dbReference type="SAM" id="Phobius"/>
    </source>
</evidence>
<accession>A0ABW2IKV6</accession>
<dbReference type="RefSeq" id="WP_382166769.1">
    <property type="nucleotide sequence ID" value="NZ_JBHTBR010000004.1"/>
</dbReference>
<dbReference type="EMBL" id="JBHTBR010000004">
    <property type="protein sequence ID" value="MFC7291538.1"/>
    <property type="molecule type" value="Genomic_DNA"/>
</dbReference>
<dbReference type="SUPFAM" id="SSF55961">
    <property type="entry name" value="Bet v1-like"/>
    <property type="match status" value="1"/>
</dbReference>
<reference evidence="3" key="1">
    <citation type="journal article" date="2019" name="Int. J. Syst. Evol. Microbiol.">
        <title>The Global Catalogue of Microorganisms (GCM) 10K type strain sequencing project: providing services to taxonomists for standard genome sequencing and annotation.</title>
        <authorList>
            <consortium name="The Broad Institute Genomics Platform"/>
            <consortium name="The Broad Institute Genome Sequencing Center for Infectious Disease"/>
            <person name="Wu L."/>
            <person name="Ma J."/>
        </authorList>
    </citation>
    <scope>NUCLEOTIDE SEQUENCE [LARGE SCALE GENOMIC DNA]</scope>
    <source>
        <strain evidence="3">CCUG 51308</strain>
    </source>
</reference>
<keyword evidence="1" id="KW-1133">Transmembrane helix</keyword>
<evidence type="ECO:0000313" key="2">
    <source>
        <dbReference type="EMBL" id="MFC7291538.1"/>
    </source>
</evidence>
<feature type="transmembrane region" description="Helical" evidence="1">
    <location>
        <begin position="85"/>
        <end position="118"/>
    </location>
</feature>
<name>A0ABW2IKV6_9PROT</name>
<gene>
    <name evidence="2" type="ORF">ACFQS8_07920</name>
</gene>
<keyword evidence="3" id="KW-1185">Reference proteome</keyword>
<keyword evidence="1" id="KW-0472">Membrane</keyword>
<evidence type="ECO:0008006" key="4">
    <source>
        <dbReference type="Google" id="ProtNLM"/>
    </source>
</evidence>
<feature type="transmembrane region" description="Helical" evidence="1">
    <location>
        <begin position="20"/>
        <end position="40"/>
    </location>
</feature>
<protein>
    <recommendedName>
        <fullName evidence="4">Polyketide cyclase / dehydrase and lipid transport</fullName>
    </recommendedName>
</protein>
<dbReference type="Proteomes" id="UP001596492">
    <property type="component" value="Unassembled WGS sequence"/>
</dbReference>
<evidence type="ECO:0000313" key="3">
    <source>
        <dbReference type="Proteomes" id="UP001596492"/>
    </source>
</evidence>
<organism evidence="2 3">
    <name type="scientific">Hirschia litorea</name>
    <dbReference type="NCBI Taxonomy" id="1199156"/>
    <lineage>
        <taxon>Bacteria</taxon>
        <taxon>Pseudomonadati</taxon>
        <taxon>Pseudomonadota</taxon>
        <taxon>Alphaproteobacteria</taxon>
        <taxon>Hyphomonadales</taxon>
        <taxon>Hyphomonadaceae</taxon>
        <taxon>Hirschia</taxon>
    </lineage>
</organism>
<keyword evidence="1" id="KW-0812">Transmembrane</keyword>
<proteinExistence type="predicted"/>